<protein>
    <submittedName>
        <fullName evidence="1">Uncharacterized protein</fullName>
    </submittedName>
</protein>
<dbReference type="GeneID" id="46984353"/>
<evidence type="ECO:0000313" key="1">
    <source>
        <dbReference type="EMBL" id="EGD09250.1"/>
    </source>
</evidence>
<dbReference type="EMBL" id="AEQV01000079">
    <property type="protein sequence ID" value="EGD09250.1"/>
    <property type="molecule type" value="Genomic_DNA"/>
</dbReference>
<dbReference type="RefSeq" id="WP_005992831.1">
    <property type="nucleotide sequence ID" value="NZ_CP018725.1"/>
</dbReference>
<comment type="caution">
    <text evidence="1">The sequence shown here is derived from an EMBL/GenBank/DDBJ whole genome shotgun (WGS) entry which is preliminary data.</text>
</comment>
<gene>
    <name evidence="1" type="ORF">XVE_2465</name>
</gene>
<evidence type="ECO:0000313" key="2">
    <source>
        <dbReference type="Proteomes" id="UP000003299"/>
    </source>
</evidence>
<accession>F0BE38</accession>
<dbReference type="AlphaFoldDB" id="F0BE38"/>
<reference evidence="1 2" key="1">
    <citation type="journal article" date="2011" name="BMC Genomics">
        <title>Comparative genomics reveals diversity among xanthomonads infecting tomato and pepper.</title>
        <authorList>
            <person name="Potnis N."/>
            <person name="Krasileva K."/>
            <person name="Chow V."/>
            <person name="Almeida N.F."/>
            <person name="Patil P.B."/>
            <person name="Ryan R.P."/>
            <person name="Sharlach M."/>
            <person name="Behlau F."/>
            <person name="Dow J.M."/>
            <person name="Momol M.T."/>
            <person name="White F.F."/>
            <person name="Preston J.F."/>
            <person name="Vinatzer B.A."/>
            <person name="Koebnik R."/>
            <person name="Setubal J.C."/>
            <person name="Norman D.J."/>
            <person name="Staskawicz B.J."/>
            <person name="Jones J.B."/>
        </authorList>
    </citation>
    <scope>NUCLEOTIDE SEQUENCE [LARGE SCALE GENOMIC DNA]</scope>
    <source>
        <strain evidence="1 2">ATCC 35937</strain>
    </source>
</reference>
<organism evidence="1 2">
    <name type="scientific">Xanthomonas vesicatoria ATCC 35937</name>
    <dbReference type="NCBI Taxonomy" id="925775"/>
    <lineage>
        <taxon>Bacteria</taxon>
        <taxon>Pseudomonadati</taxon>
        <taxon>Pseudomonadota</taxon>
        <taxon>Gammaproteobacteria</taxon>
        <taxon>Lysobacterales</taxon>
        <taxon>Lysobacteraceae</taxon>
        <taxon>Xanthomonas</taxon>
    </lineage>
</organism>
<dbReference type="Proteomes" id="UP000003299">
    <property type="component" value="Unassembled WGS sequence"/>
</dbReference>
<proteinExistence type="predicted"/>
<sequence>MADAFERTMSVIERLKTSEKHASIEERGGMQINSYAAGKCAEVLIAVR</sequence>
<name>F0BE38_9XANT</name>